<dbReference type="EMBL" id="JAUEPP010000005">
    <property type="protein sequence ID" value="KAK3343094.1"/>
    <property type="molecule type" value="Genomic_DNA"/>
</dbReference>
<dbReference type="GO" id="GO:0004672">
    <property type="term" value="F:protein kinase activity"/>
    <property type="evidence" value="ECO:0007669"/>
    <property type="project" value="InterPro"/>
</dbReference>
<dbReference type="Gene3D" id="1.10.510.10">
    <property type="entry name" value="Transferase(Phosphotransferase) domain 1"/>
    <property type="match status" value="1"/>
</dbReference>
<feature type="domain" description="Protein kinase" evidence="1">
    <location>
        <begin position="111"/>
        <end position="317"/>
    </location>
</feature>
<accession>A0AAE0JEN9</accession>
<gene>
    <name evidence="2" type="ORF">B0H65DRAFT_550267</name>
</gene>
<dbReference type="Proteomes" id="UP001278500">
    <property type="component" value="Unassembled WGS sequence"/>
</dbReference>
<evidence type="ECO:0000313" key="2">
    <source>
        <dbReference type="EMBL" id="KAK3343094.1"/>
    </source>
</evidence>
<dbReference type="GO" id="GO:0005524">
    <property type="term" value="F:ATP binding"/>
    <property type="evidence" value="ECO:0007669"/>
    <property type="project" value="InterPro"/>
</dbReference>
<dbReference type="RefSeq" id="XP_062680887.1">
    <property type="nucleotide sequence ID" value="XM_062829717.1"/>
</dbReference>
<dbReference type="InterPro" id="IPR011009">
    <property type="entry name" value="Kinase-like_dom_sf"/>
</dbReference>
<evidence type="ECO:0000259" key="1">
    <source>
        <dbReference type="PROSITE" id="PS50011"/>
    </source>
</evidence>
<sequence>MNRDPFEALNLVAQRRLRGLFNPQPPPRPAASGAPQVNSWTDLCFLRQSFAPGSQPNWELVYTTFAAVDESDHLFFGHAPFKISDISFAQITASLEPVPDDHLYPIVPSVYEFTIAPRDLPLSAVYVKRNLGHYEDYLDRNLGRGAQAPAPAELPPRLLSEARILEVISRSESGPHPNIVEYLGVRINLSRITGLVMRRYEYNIYSYLQLGIGTMTMDEKDKFMEVLEDAVLRYLHEELGVAHNDINPFNVMVDVREGMVVPVLGGFGEARKIGERIGEKIGGERGMLPGWTWRDEREEYMTSEVRHDVSALGKEKL</sequence>
<reference evidence="2" key="2">
    <citation type="submission" date="2023-06" db="EMBL/GenBank/DDBJ databases">
        <authorList>
            <consortium name="Lawrence Berkeley National Laboratory"/>
            <person name="Haridas S."/>
            <person name="Hensen N."/>
            <person name="Bonometti L."/>
            <person name="Westerberg I."/>
            <person name="Brannstrom I.O."/>
            <person name="Guillou S."/>
            <person name="Cros-Aarteil S."/>
            <person name="Calhoun S."/>
            <person name="Kuo A."/>
            <person name="Mondo S."/>
            <person name="Pangilinan J."/>
            <person name="Riley R."/>
            <person name="Labutti K."/>
            <person name="Andreopoulos B."/>
            <person name="Lipzen A."/>
            <person name="Chen C."/>
            <person name="Yanf M."/>
            <person name="Daum C."/>
            <person name="Ng V."/>
            <person name="Clum A."/>
            <person name="Steindorff A."/>
            <person name="Ohm R."/>
            <person name="Martin F."/>
            <person name="Silar P."/>
            <person name="Natvig D."/>
            <person name="Lalanne C."/>
            <person name="Gautier V."/>
            <person name="Ament-Velasquez S.L."/>
            <person name="Kruys A."/>
            <person name="Hutchinson M.I."/>
            <person name="Powell A.J."/>
            <person name="Barry K."/>
            <person name="Miller A.N."/>
            <person name="Grigoriev I.V."/>
            <person name="Debuchy R."/>
            <person name="Gladieux P."/>
            <person name="Thoren M.H."/>
            <person name="Johannesson H."/>
        </authorList>
    </citation>
    <scope>NUCLEOTIDE SEQUENCE</scope>
    <source>
        <strain evidence="2">CBS 560.94</strain>
    </source>
</reference>
<dbReference type="GeneID" id="87866871"/>
<dbReference type="SUPFAM" id="SSF56112">
    <property type="entry name" value="Protein kinase-like (PK-like)"/>
    <property type="match status" value="1"/>
</dbReference>
<dbReference type="PROSITE" id="PS50011">
    <property type="entry name" value="PROTEIN_KINASE_DOM"/>
    <property type="match status" value="1"/>
</dbReference>
<comment type="caution">
    <text evidence="2">The sequence shown here is derived from an EMBL/GenBank/DDBJ whole genome shotgun (WGS) entry which is preliminary data.</text>
</comment>
<name>A0AAE0JEN9_9PEZI</name>
<protein>
    <recommendedName>
        <fullName evidence="1">Protein kinase domain-containing protein</fullName>
    </recommendedName>
</protein>
<proteinExistence type="predicted"/>
<dbReference type="AlphaFoldDB" id="A0AAE0JEN9"/>
<reference evidence="2" key="1">
    <citation type="journal article" date="2023" name="Mol. Phylogenet. Evol.">
        <title>Genome-scale phylogeny and comparative genomics of the fungal order Sordariales.</title>
        <authorList>
            <person name="Hensen N."/>
            <person name="Bonometti L."/>
            <person name="Westerberg I."/>
            <person name="Brannstrom I.O."/>
            <person name="Guillou S."/>
            <person name="Cros-Aarteil S."/>
            <person name="Calhoun S."/>
            <person name="Haridas S."/>
            <person name="Kuo A."/>
            <person name="Mondo S."/>
            <person name="Pangilinan J."/>
            <person name="Riley R."/>
            <person name="LaButti K."/>
            <person name="Andreopoulos B."/>
            <person name="Lipzen A."/>
            <person name="Chen C."/>
            <person name="Yan M."/>
            <person name="Daum C."/>
            <person name="Ng V."/>
            <person name="Clum A."/>
            <person name="Steindorff A."/>
            <person name="Ohm R.A."/>
            <person name="Martin F."/>
            <person name="Silar P."/>
            <person name="Natvig D.O."/>
            <person name="Lalanne C."/>
            <person name="Gautier V."/>
            <person name="Ament-Velasquez S.L."/>
            <person name="Kruys A."/>
            <person name="Hutchinson M.I."/>
            <person name="Powell A.J."/>
            <person name="Barry K."/>
            <person name="Miller A.N."/>
            <person name="Grigoriev I.V."/>
            <person name="Debuchy R."/>
            <person name="Gladieux P."/>
            <person name="Hiltunen Thoren M."/>
            <person name="Johannesson H."/>
        </authorList>
    </citation>
    <scope>NUCLEOTIDE SEQUENCE</scope>
    <source>
        <strain evidence="2">CBS 560.94</strain>
    </source>
</reference>
<dbReference type="InterPro" id="IPR000719">
    <property type="entry name" value="Prot_kinase_dom"/>
</dbReference>
<keyword evidence="3" id="KW-1185">Reference proteome</keyword>
<evidence type="ECO:0000313" key="3">
    <source>
        <dbReference type="Proteomes" id="UP001278500"/>
    </source>
</evidence>
<organism evidence="2 3">
    <name type="scientific">Neurospora tetraspora</name>
    <dbReference type="NCBI Taxonomy" id="94610"/>
    <lineage>
        <taxon>Eukaryota</taxon>
        <taxon>Fungi</taxon>
        <taxon>Dikarya</taxon>
        <taxon>Ascomycota</taxon>
        <taxon>Pezizomycotina</taxon>
        <taxon>Sordariomycetes</taxon>
        <taxon>Sordariomycetidae</taxon>
        <taxon>Sordariales</taxon>
        <taxon>Sordariaceae</taxon>
        <taxon>Neurospora</taxon>
    </lineage>
</organism>